<dbReference type="EnsemblMetazoa" id="Aqu2.1.23916_001">
    <property type="protein sequence ID" value="Aqu2.1.23916_001"/>
    <property type="gene ID" value="Aqu2.1.23916"/>
</dbReference>
<dbReference type="InParanoid" id="A0A1X7U8Y0"/>
<name>A0A1X7U8Y0_AMPQE</name>
<proteinExistence type="predicted"/>
<organism evidence="2">
    <name type="scientific">Amphimedon queenslandica</name>
    <name type="common">Sponge</name>
    <dbReference type="NCBI Taxonomy" id="400682"/>
    <lineage>
        <taxon>Eukaryota</taxon>
        <taxon>Metazoa</taxon>
        <taxon>Porifera</taxon>
        <taxon>Demospongiae</taxon>
        <taxon>Heteroscleromorpha</taxon>
        <taxon>Haplosclerida</taxon>
        <taxon>Niphatidae</taxon>
        <taxon>Amphimedon</taxon>
    </lineage>
</organism>
<accession>A0A1X7U8Y0</accession>
<evidence type="ECO:0000313" key="2">
    <source>
        <dbReference type="EnsemblMetazoa" id="Aqu2.1.23916_001"/>
    </source>
</evidence>
<keyword evidence="1" id="KW-0732">Signal</keyword>
<evidence type="ECO:0008006" key="3">
    <source>
        <dbReference type="Google" id="ProtNLM"/>
    </source>
</evidence>
<feature type="signal peptide" evidence="1">
    <location>
        <begin position="1"/>
        <end position="21"/>
    </location>
</feature>
<evidence type="ECO:0000256" key="1">
    <source>
        <dbReference type="SAM" id="SignalP"/>
    </source>
</evidence>
<feature type="chain" id="PRO_5010883813" description="Secreted protein" evidence="1">
    <location>
        <begin position="22"/>
        <end position="97"/>
    </location>
</feature>
<dbReference type="AlphaFoldDB" id="A0A1X7U8Y0"/>
<sequence>MLTRFLLVVVTSLSSLQNSGPFQFGRMFTNLHSPNDLIASSRHKSSNFLEKYLEKLPRSMYLSEGASVHSLFISNNAQCKYTSSMKETPYIAPRSSS</sequence>
<protein>
    <recommendedName>
        <fullName evidence="3">Secreted protein</fullName>
    </recommendedName>
</protein>
<reference evidence="2" key="1">
    <citation type="submission" date="2017-05" db="UniProtKB">
        <authorList>
            <consortium name="EnsemblMetazoa"/>
        </authorList>
    </citation>
    <scope>IDENTIFICATION</scope>
</reference>